<proteinExistence type="predicted"/>
<reference evidence="2" key="1">
    <citation type="submission" date="2022-10" db="EMBL/GenBank/DDBJ databases">
        <title>Genome sequences of endogenous nimaviruses in decapod crustaceans.</title>
        <authorList>
            <person name="Kawato S."/>
            <person name="Nozaki R."/>
            <person name="Kondo H."/>
            <person name="Hirono I."/>
        </authorList>
    </citation>
    <scope>NUCLEOTIDE SEQUENCE</scope>
    <source>
        <strain evidence="2">Fukuoka2019</strain>
    </source>
</reference>
<evidence type="ECO:0000259" key="1">
    <source>
        <dbReference type="Pfam" id="PF12175"/>
    </source>
</evidence>
<dbReference type="Pfam" id="PF12175">
    <property type="entry name" value="WSS_VP"/>
    <property type="match status" value="1"/>
</dbReference>
<accession>A0A9C7BIY4</accession>
<organism evidence="2">
    <name type="scientific">Sicyonia whispovirus</name>
    <dbReference type="NCBI Taxonomy" id="2984283"/>
    <lineage>
        <taxon>Viruses</taxon>
        <taxon>Viruses incertae sedis</taxon>
        <taxon>Naldaviricetes</taxon>
        <taxon>Nimaviridae</taxon>
        <taxon>Whispovirus</taxon>
    </lineage>
</organism>
<dbReference type="InterPro" id="IPR022004">
    <property type="entry name" value="WSSV_Vp28"/>
</dbReference>
<evidence type="ECO:0000313" key="2">
    <source>
        <dbReference type="EMBL" id="BDT63095.1"/>
    </source>
</evidence>
<dbReference type="EMBL" id="LC738881">
    <property type="protein sequence ID" value="BDT63095.1"/>
    <property type="molecule type" value="Genomic_DNA"/>
</dbReference>
<dbReference type="InterPro" id="IPR037251">
    <property type="entry name" value="WSSV_Vp28_sf"/>
</dbReference>
<name>A0A9C7BIY4_9VIRU</name>
<protein>
    <submittedName>
        <fullName evidence="2">Wsv311-like protein</fullName>
    </submittedName>
</protein>
<feature type="domain" description="White spot syndrome virus structural envelope protein Vp28" evidence="1">
    <location>
        <begin position="3"/>
        <end position="161"/>
    </location>
</feature>
<dbReference type="Gene3D" id="2.60.40.2770">
    <property type="entry name" value="WSSV envelope protein-like"/>
    <property type="match status" value="1"/>
</dbReference>
<sequence>MLSSILLALAVVCVVVATATVCLVMATTGVAMKMKNGNASAIFDVVTFEAKKVGFNIITLDDKEVESCFGKVVFIREKTDEQVAETQGAVVVNALDFAQVEDARFAGKFEVHNRTGYDVEIVGLSFGPRISEGALSPAVKFETAFEASQVKKHGKSAVVFGLIAGGGEFAPHHRLAGRMVIRARRPRTELVPSILRTYWGGSDGTGGVSPAAVDEKDDAV</sequence>